<sequence>MWTGDGGTEKYEVSCYPARVAVNLGTQECTCRMWQLTGMPCRHACAAIAEKGEHAEDHCHVGLTMAAWNATYEHHVESVPGSEFWEKTGCVPPIPPFITNTTGRPKKQRRKTEFHLVVVCCSW</sequence>
<reference evidence="6 7" key="1">
    <citation type="submission" date="2024-01" db="EMBL/GenBank/DDBJ databases">
        <title>The genomes of 5 underutilized Papilionoideae crops provide insights into root nodulation and disease resistance.</title>
        <authorList>
            <person name="Yuan L."/>
        </authorList>
    </citation>
    <scope>NUCLEOTIDE SEQUENCE [LARGE SCALE GENOMIC DNA]</scope>
    <source>
        <strain evidence="6">LY-2023</strain>
        <tissue evidence="6">Leaf</tissue>
    </source>
</reference>
<comment type="caution">
    <text evidence="6">The sequence shown here is derived from an EMBL/GenBank/DDBJ whole genome shotgun (WGS) entry which is preliminary data.</text>
</comment>
<dbReference type="InterPro" id="IPR006564">
    <property type="entry name" value="Znf_PMZ"/>
</dbReference>
<evidence type="ECO:0000313" key="6">
    <source>
        <dbReference type="EMBL" id="KAK7279266.1"/>
    </source>
</evidence>
<proteinExistence type="predicted"/>
<dbReference type="PANTHER" id="PTHR31973">
    <property type="entry name" value="POLYPROTEIN, PUTATIVE-RELATED"/>
    <property type="match status" value="1"/>
</dbReference>
<evidence type="ECO:0000256" key="4">
    <source>
        <dbReference type="PROSITE-ProRule" id="PRU00325"/>
    </source>
</evidence>
<dbReference type="Pfam" id="PF04434">
    <property type="entry name" value="SWIM"/>
    <property type="match status" value="1"/>
</dbReference>
<dbReference type="InterPro" id="IPR007527">
    <property type="entry name" value="Znf_SWIM"/>
</dbReference>
<dbReference type="GO" id="GO:0008270">
    <property type="term" value="F:zinc ion binding"/>
    <property type="evidence" value="ECO:0007669"/>
    <property type="project" value="UniProtKB-KW"/>
</dbReference>
<protein>
    <recommendedName>
        <fullName evidence="5">SWIM-type domain-containing protein</fullName>
    </recommendedName>
</protein>
<dbReference type="Proteomes" id="UP001359559">
    <property type="component" value="Unassembled WGS sequence"/>
</dbReference>
<dbReference type="AlphaFoldDB" id="A0AAN9IL82"/>
<dbReference type="PROSITE" id="PS50966">
    <property type="entry name" value="ZF_SWIM"/>
    <property type="match status" value="1"/>
</dbReference>
<dbReference type="PANTHER" id="PTHR31973:SF187">
    <property type="entry name" value="MUTATOR TRANSPOSASE MUDRA PROTEIN"/>
    <property type="match status" value="1"/>
</dbReference>
<evidence type="ECO:0000256" key="1">
    <source>
        <dbReference type="ARBA" id="ARBA00022723"/>
    </source>
</evidence>
<evidence type="ECO:0000256" key="2">
    <source>
        <dbReference type="ARBA" id="ARBA00022771"/>
    </source>
</evidence>
<keyword evidence="2 4" id="KW-0863">Zinc-finger</keyword>
<evidence type="ECO:0000259" key="5">
    <source>
        <dbReference type="PROSITE" id="PS50966"/>
    </source>
</evidence>
<gene>
    <name evidence="6" type="ORF">RJT34_24313</name>
</gene>
<evidence type="ECO:0000256" key="3">
    <source>
        <dbReference type="ARBA" id="ARBA00022833"/>
    </source>
</evidence>
<organism evidence="6 7">
    <name type="scientific">Clitoria ternatea</name>
    <name type="common">Butterfly pea</name>
    <dbReference type="NCBI Taxonomy" id="43366"/>
    <lineage>
        <taxon>Eukaryota</taxon>
        <taxon>Viridiplantae</taxon>
        <taxon>Streptophyta</taxon>
        <taxon>Embryophyta</taxon>
        <taxon>Tracheophyta</taxon>
        <taxon>Spermatophyta</taxon>
        <taxon>Magnoliopsida</taxon>
        <taxon>eudicotyledons</taxon>
        <taxon>Gunneridae</taxon>
        <taxon>Pentapetalae</taxon>
        <taxon>rosids</taxon>
        <taxon>fabids</taxon>
        <taxon>Fabales</taxon>
        <taxon>Fabaceae</taxon>
        <taxon>Papilionoideae</taxon>
        <taxon>50 kb inversion clade</taxon>
        <taxon>NPAAA clade</taxon>
        <taxon>indigoferoid/millettioid clade</taxon>
        <taxon>Phaseoleae</taxon>
        <taxon>Clitoria</taxon>
    </lineage>
</organism>
<accession>A0AAN9IL82</accession>
<keyword evidence="7" id="KW-1185">Reference proteome</keyword>
<feature type="domain" description="SWIM-type" evidence="5">
    <location>
        <begin position="16"/>
        <end position="52"/>
    </location>
</feature>
<keyword evidence="3" id="KW-0862">Zinc</keyword>
<name>A0AAN9IL82_CLITE</name>
<keyword evidence="1" id="KW-0479">Metal-binding</keyword>
<evidence type="ECO:0000313" key="7">
    <source>
        <dbReference type="Proteomes" id="UP001359559"/>
    </source>
</evidence>
<dbReference type="EMBL" id="JAYKXN010000006">
    <property type="protein sequence ID" value="KAK7279266.1"/>
    <property type="molecule type" value="Genomic_DNA"/>
</dbReference>
<dbReference type="SMART" id="SM00575">
    <property type="entry name" value="ZnF_PMZ"/>
    <property type="match status" value="1"/>
</dbReference>